<evidence type="ECO:0000313" key="2">
    <source>
        <dbReference type="EMBL" id="QDR72907.1"/>
    </source>
</evidence>
<evidence type="ECO:0000256" key="1">
    <source>
        <dbReference type="SAM" id="Coils"/>
    </source>
</evidence>
<keyword evidence="1" id="KW-0175">Coiled coil</keyword>
<feature type="coiled-coil region" evidence="1">
    <location>
        <begin position="27"/>
        <end position="61"/>
    </location>
</feature>
<gene>
    <name evidence="2" type="ORF">FOD75_07440</name>
</gene>
<name>A0A517D6P7_LIMRT</name>
<evidence type="ECO:0000313" key="3">
    <source>
        <dbReference type="Proteomes" id="UP000316394"/>
    </source>
</evidence>
<organism evidence="2 3">
    <name type="scientific">Limosilactobacillus reuteri</name>
    <name type="common">Lactobacillus reuteri</name>
    <dbReference type="NCBI Taxonomy" id="1598"/>
    <lineage>
        <taxon>Bacteria</taxon>
        <taxon>Bacillati</taxon>
        <taxon>Bacillota</taxon>
        <taxon>Bacilli</taxon>
        <taxon>Lactobacillales</taxon>
        <taxon>Lactobacillaceae</taxon>
        <taxon>Limosilactobacillus</taxon>
    </lineage>
</organism>
<reference evidence="2 3" key="1">
    <citation type="submission" date="2019-07" db="EMBL/GenBank/DDBJ databases">
        <title>Gastrointestinal microbiota of Peromyscus leucopus, the white-footed mouse.</title>
        <authorList>
            <person name="Milovic A."/>
            <person name="Bassam K."/>
            <person name="Barbour A.G."/>
        </authorList>
    </citation>
    <scope>NUCLEOTIDE SEQUENCE [LARGE SCALE GENOMIC DNA]</scope>
    <source>
        <strain evidence="2 3">LL7</strain>
    </source>
</reference>
<dbReference type="EMBL" id="CP041676">
    <property type="protein sequence ID" value="QDR72907.1"/>
    <property type="molecule type" value="Genomic_DNA"/>
</dbReference>
<dbReference type="RefSeq" id="WP_144227288.1">
    <property type="nucleotide sequence ID" value="NZ_CP041676.1"/>
</dbReference>
<proteinExistence type="predicted"/>
<sequence length="61" mass="6903">MNNTNNIDANLVVKSLNQKLQDANYVAAIWEAKATQLEQENSQLKSQLEELKKQNDGKEAE</sequence>
<accession>A0A517D6P7</accession>
<dbReference type="Proteomes" id="UP000316394">
    <property type="component" value="Chromosome"/>
</dbReference>
<dbReference type="AlphaFoldDB" id="A0A517D6P7"/>
<protein>
    <submittedName>
        <fullName evidence="2">Uncharacterized protein</fullName>
    </submittedName>
</protein>